<feature type="transmembrane region" description="Helical" evidence="6">
    <location>
        <begin position="301"/>
        <end position="321"/>
    </location>
</feature>
<dbReference type="HOGENOM" id="CLU_028880_3_1_5"/>
<dbReference type="AlphaFoldDB" id="Q98JL3"/>
<dbReference type="RefSeq" id="WP_010910504.1">
    <property type="nucleotide sequence ID" value="NC_002678.2"/>
</dbReference>
<dbReference type="Pfam" id="PF02653">
    <property type="entry name" value="BPD_transp_2"/>
    <property type="match status" value="1"/>
</dbReference>
<dbReference type="Proteomes" id="UP000000552">
    <property type="component" value="Chromosome"/>
</dbReference>
<feature type="transmembrane region" description="Helical" evidence="6">
    <location>
        <begin position="105"/>
        <end position="128"/>
    </location>
</feature>
<reference evidence="7 8" key="1">
    <citation type="journal article" date="2000" name="DNA Res.">
        <title>Complete genome structure of the nitrogen-fixing symbiotic bacterium Mesorhizobium loti.</title>
        <authorList>
            <person name="Kaneko T."/>
            <person name="Nakamura Y."/>
            <person name="Sato S."/>
            <person name="Asamizu E."/>
            <person name="Kato T."/>
            <person name="Sasamoto S."/>
            <person name="Watanabe A."/>
            <person name="Idesawa K."/>
            <person name="Ishikawa A."/>
            <person name="Kawashima K."/>
            <person name="Kimura T."/>
            <person name="Kishida Y."/>
            <person name="Kiyokawa C."/>
            <person name="Kohara M."/>
            <person name="Matsumoto M."/>
            <person name="Matsuno A."/>
            <person name="Mochizuki Y."/>
            <person name="Nakayama S."/>
            <person name="Nakazaki N."/>
            <person name="Shimpo S."/>
            <person name="Sugimoto M."/>
            <person name="Takeuchi C."/>
            <person name="Yamada M."/>
            <person name="Tabata S."/>
        </authorList>
    </citation>
    <scope>NUCLEOTIDE SEQUENCE [LARGE SCALE GENOMIC DNA]</scope>
    <source>
        <strain evidence="8">LMG 29417 / CECT 9101 / MAFF 303099</strain>
    </source>
</reference>
<keyword evidence="2" id="KW-1003">Cell membrane</keyword>
<feature type="transmembrane region" description="Helical" evidence="6">
    <location>
        <begin position="279"/>
        <end position="295"/>
    </location>
</feature>
<keyword evidence="5 6" id="KW-0472">Membrane</keyword>
<feature type="transmembrane region" description="Helical" evidence="6">
    <location>
        <begin position="330"/>
        <end position="347"/>
    </location>
</feature>
<dbReference type="PANTHER" id="PTHR32196">
    <property type="entry name" value="ABC TRANSPORTER PERMEASE PROTEIN YPHD-RELATED-RELATED"/>
    <property type="match status" value="1"/>
</dbReference>
<dbReference type="CDD" id="cd06579">
    <property type="entry name" value="TM_PBP1_transp_AraH_like"/>
    <property type="match status" value="1"/>
</dbReference>
<dbReference type="eggNOG" id="COG1172">
    <property type="taxonomic scope" value="Bacteria"/>
</dbReference>
<gene>
    <name evidence="7" type="ordered locus">mlr1893</name>
</gene>
<sequence length="350" mass="37132">MSTSAITPPPVPFGRRIKRFMADRPLVPLIILLVILVVILQILRPGIVNERWIANTIKFAIPLAILAGCQTMTMLTGGIDLSVGTVATMSAFIMATQIVNQDPAVAFLLAMMPAVLIGLVNGIGVGVFRVHPLIMTLGTSLIGTGCLQVYQRTVIASGAKIPDFLAWLGTGVTRLPDAWVPSEAARQWLTDAGIGFSFPNALLLYVPLAALIVFTLARTGFGRLLYAVGDNEHATRLSGVQYWQVITALYVTSSLLAGITGLLYIGLIKAPSLSLAEPLVLPSVAAAVIGGTSIFGGRGGYTGTIVGALILTVLTTLLTILQMPEGARRILFGLIVLFVTAAYLRIVEER</sequence>
<evidence type="ECO:0000256" key="6">
    <source>
        <dbReference type="SAM" id="Phobius"/>
    </source>
</evidence>
<keyword evidence="4 6" id="KW-1133">Transmembrane helix</keyword>
<dbReference type="PATRIC" id="fig|266835.9.peg.1520"/>
<dbReference type="InterPro" id="IPR001851">
    <property type="entry name" value="ABC_transp_permease"/>
</dbReference>
<feature type="transmembrane region" description="Helical" evidence="6">
    <location>
        <begin position="202"/>
        <end position="221"/>
    </location>
</feature>
<evidence type="ECO:0000256" key="4">
    <source>
        <dbReference type="ARBA" id="ARBA00022989"/>
    </source>
</evidence>
<proteinExistence type="predicted"/>
<dbReference type="GO" id="GO:0005886">
    <property type="term" value="C:plasma membrane"/>
    <property type="evidence" value="ECO:0007669"/>
    <property type="project" value="UniProtKB-SubCell"/>
</dbReference>
<evidence type="ECO:0000256" key="2">
    <source>
        <dbReference type="ARBA" id="ARBA00022475"/>
    </source>
</evidence>
<organism evidence="7 8">
    <name type="scientific">Mesorhizobium japonicum (strain LMG 29417 / CECT 9101 / MAFF 303099)</name>
    <name type="common">Mesorhizobium loti (strain MAFF 303099)</name>
    <dbReference type="NCBI Taxonomy" id="266835"/>
    <lineage>
        <taxon>Bacteria</taxon>
        <taxon>Pseudomonadati</taxon>
        <taxon>Pseudomonadota</taxon>
        <taxon>Alphaproteobacteria</taxon>
        <taxon>Hyphomicrobiales</taxon>
        <taxon>Phyllobacteriaceae</taxon>
        <taxon>Mesorhizobium</taxon>
    </lineage>
</organism>
<comment type="subcellular location">
    <subcellularLocation>
        <location evidence="1">Cell membrane</location>
        <topology evidence="1">Multi-pass membrane protein</topology>
    </subcellularLocation>
</comment>
<evidence type="ECO:0000256" key="1">
    <source>
        <dbReference type="ARBA" id="ARBA00004651"/>
    </source>
</evidence>
<feature type="transmembrane region" description="Helical" evidence="6">
    <location>
        <begin position="26"/>
        <end position="46"/>
    </location>
</feature>
<keyword evidence="3 6" id="KW-0812">Transmembrane</keyword>
<evidence type="ECO:0000313" key="8">
    <source>
        <dbReference type="Proteomes" id="UP000000552"/>
    </source>
</evidence>
<evidence type="ECO:0000256" key="5">
    <source>
        <dbReference type="ARBA" id="ARBA00023136"/>
    </source>
</evidence>
<name>Q98JL3_RHILO</name>
<dbReference type="GO" id="GO:0022857">
    <property type="term" value="F:transmembrane transporter activity"/>
    <property type="evidence" value="ECO:0007669"/>
    <property type="project" value="InterPro"/>
</dbReference>
<feature type="transmembrane region" description="Helical" evidence="6">
    <location>
        <begin position="241"/>
        <end position="267"/>
    </location>
</feature>
<dbReference type="PANTHER" id="PTHR32196:SF72">
    <property type="entry name" value="RIBOSE IMPORT PERMEASE PROTEIN RBSC"/>
    <property type="match status" value="1"/>
</dbReference>
<dbReference type="KEGG" id="mlo:mlr1893"/>
<evidence type="ECO:0000256" key="3">
    <source>
        <dbReference type="ARBA" id="ARBA00022692"/>
    </source>
</evidence>
<dbReference type="EMBL" id="BA000012">
    <property type="protein sequence ID" value="BAB49152.1"/>
    <property type="molecule type" value="Genomic_DNA"/>
</dbReference>
<evidence type="ECO:0000313" key="7">
    <source>
        <dbReference type="EMBL" id="BAB49152.1"/>
    </source>
</evidence>
<protein>
    <submittedName>
        <fullName evidence="7">Permease protein of ribose ABC transporter</fullName>
    </submittedName>
</protein>
<accession>Q98JL3</accession>